<accession>A0A6J5PTN8</accession>
<proteinExistence type="predicted"/>
<reference evidence="1" key="1">
    <citation type="submission" date="2020-05" db="EMBL/GenBank/DDBJ databases">
        <authorList>
            <person name="Chiriac C."/>
            <person name="Salcher M."/>
            <person name="Ghai R."/>
            <person name="Kavagutti S V."/>
        </authorList>
    </citation>
    <scope>NUCLEOTIDE SEQUENCE</scope>
</reference>
<dbReference type="EMBL" id="LR796885">
    <property type="protein sequence ID" value="CAB4172418.1"/>
    <property type="molecule type" value="Genomic_DNA"/>
</dbReference>
<dbReference type="Pfam" id="PF11651">
    <property type="entry name" value="P22_CoatProtein"/>
    <property type="match status" value="1"/>
</dbReference>
<organism evidence="1">
    <name type="scientific">uncultured Caudovirales phage</name>
    <dbReference type="NCBI Taxonomy" id="2100421"/>
    <lineage>
        <taxon>Viruses</taxon>
        <taxon>Duplodnaviria</taxon>
        <taxon>Heunggongvirae</taxon>
        <taxon>Uroviricota</taxon>
        <taxon>Caudoviricetes</taxon>
        <taxon>Peduoviridae</taxon>
        <taxon>Maltschvirus</taxon>
        <taxon>Maltschvirus maltsch</taxon>
    </lineage>
</organism>
<evidence type="ECO:0000313" key="1">
    <source>
        <dbReference type="EMBL" id="CAB4172418.1"/>
    </source>
</evidence>
<gene>
    <name evidence="1" type="ORF">UFOVP935_6</name>
</gene>
<dbReference type="Gene3D" id="2.40.30.240">
    <property type="match status" value="1"/>
</dbReference>
<sequence>MSNTLLTSSLMAKETLAIIQNNCAFGGMVNRDYETEPGASMLNGYEPGATLNIRKPSRYTYRSGRTAVTQASVDTSVPLTLSQGGADINFTSFERTLQITDRRIQKKLNAAAATIVNEIDRVGLALARTAVYNTLNPTGALPTTQALAMAAVTGINQRLDEMGAPRDNMRGLIMSPGMNGSTVQGFAGMFNGQAKLGRQFDSGLMVDSLGLSYAMDQNVAIQTNGAATATNVNGAGQTGAAITVVSVAGGTLAAGTVITLPGVYAVNPQSRISTGVLADFVVTADVLAAATSIPISPPIVTSGAYQNVTASPTTGQPYVIKGAASTSYNCNVGFHEDAFTLAMVPMAKPPAGTGARVEQISHNGYTIKVTDFYDGTNDNLITRLDVLFGWAATYPELACKYYTV</sequence>
<dbReference type="InterPro" id="IPR024659">
    <property type="entry name" value="Phage_coat_Gp5"/>
</dbReference>
<protein>
    <submittedName>
        <fullName evidence="1">Major capsid protein Gp5</fullName>
    </submittedName>
</protein>
<name>A0A6J5PTN8_9CAUD</name>